<sequence>MIVRDYNTAKATRTVGAKGWDSTRLLLKEDGMGFSFHITTIHEGAELNLHYTNHLECVYCISGEGSIEDKATGEVHAIHPGIMYALDKHDDHILRGKTEMVMACTFNPPLTGREVHREDGSYALEADPL</sequence>
<dbReference type="GO" id="GO:0033990">
    <property type="term" value="F:ectoine synthase activity"/>
    <property type="evidence" value="ECO:0007669"/>
    <property type="project" value="UniProtKB-EC"/>
</dbReference>
<dbReference type="Pfam" id="PF06339">
    <property type="entry name" value="Ectoine_synth"/>
    <property type="match status" value="1"/>
</dbReference>
<keyword evidence="5 8" id="KW-0456">Lyase</keyword>
<dbReference type="CDD" id="cd06978">
    <property type="entry name" value="cupin_EctC"/>
    <property type="match status" value="1"/>
</dbReference>
<comment type="similarity">
    <text evidence="2 8">Belongs to the ectoine synthase family.</text>
</comment>
<accession>A0A1G7WWG9</accession>
<keyword evidence="10" id="KW-1185">Reference proteome</keyword>
<name>A0A1G7WWG9_9PROT</name>
<dbReference type="InterPro" id="IPR011051">
    <property type="entry name" value="RmlC_Cupin_sf"/>
</dbReference>
<dbReference type="GO" id="GO:0019491">
    <property type="term" value="P:ectoine biosynthetic process"/>
    <property type="evidence" value="ECO:0007669"/>
    <property type="project" value="UniProtKB-UniRule"/>
</dbReference>
<protein>
    <recommendedName>
        <fullName evidence="4 8">L-ectoine synthase</fullName>
        <ecNumber evidence="3 8">4.2.1.108</ecNumber>
    </recommendedName>
    <alternativeName>
        <fullName evidence="6 8">N-acetyldiaminobutyrate dehydratase</fullName>
    </alternativeName>
</protein>
<dbReference type="EMBL" id="FNCV01000002">
    <property type="protein sequence ID" value="SDG76288.1"/>
    <property type="molecule type" value="Genomic_DNA"/>
</dbReference>
<dbReference type="InterPro" id="IPR010462">
    <property type="entry name" value="Ectoine_synth"/>
</dbReference>
<dbReference type="SUPFAM" id="SSF51182">
    <property type="entry name" value="RmlC-like cupins"/>
    <property type="match status" value="1"/>
</dbReference>
<evidence type="ECO:0000256" key="5">
    <source>
        <dbReference type="ARBA" id="ARBA00023239"/>
    </source>
</evidence>
<dbReference type="UniPathway" id="UPA00067">
    <property type="reaction ID" value="UER00123"/>
</dbReference>
<dbReference type="STRING" id="83401.SAMN05421742_102344"/>
<evidence type="ECO:0000313" key="9">
    <source>
        <dbReference type="EMBL" id="SDG76288.1"/>
    </source>
</evidence>
<reference evidence="10" key="1">
    <citation type="submission" date="2016-10" db="EMBL/GenBank/DDBJ databases">
        <authorList>
            <person name="Varghese N."/>
            <person name="Submissions S."/>
        </authorList>
    </citation>
    <scope>NUCLEOTIDE SEQUENCE [LARGE SCALE GENOMIC DNA]</scope>
    <source>
        <strain evidence="10">930I</strain>
    </source>
</reference>
<organism evidence="9 10">
    <name type="scientific">Roseospirillum parvum</name>
    <dbReference type="NCBI Taxonomy" id="83401"/>
    <lineage>
        <taxon>Bacteria</taxon>
        <taxon>Pseudomonadati</taxon>
        <taxon>Pseudomonadota</taxon>
        <taxon>Alphaproteobacteria</taxon>
        <taxon>Rhodospirillales</taxon>
        <taxon>Rhodospirillaceae</taxon>
        <taxon>Roseospirillum</taxon>
    </lineage>
</organism>
<gene>
    <name evidence="8" type="primary">ectC</name>
    <name evidence="9" type="ORF">SAMN05421742_102344</name>
</gene>
<evidence type="ECO:0000256" key="3">
    <source>
        <dbReference type="ARBA" id="ARBA00013192"/>
    </source>
</evidence>
<dbReference type="PANTHER" id="PTHR39289:SF1">
    <property type="entry name" value="L-ECTOINE SYNTHASE"/>
    <property type="match status" value="1"/>
</dbReference>
<dbReference type="RefSeq" id="WP_092616208.1">
    <property type="nucleotide sequence ID" value="NZ_FNCV01000002.1"/>
</dbReference>
<evidence type="ECO:0000256" key="2">
    <source>
        <dbReference type="ARBA" id="ARBA00009637"/>
    </source>
</evidence>
<evidence type="ECO:0000256" key="1">
    <source>
        <dbReference type="ARBA" id="ARBA00005181"/>
    </source>
</evidence>
<comment type="catalytic activity">
    <reaction evidence="7 8">
        <text>(2S)-4-acetamido-2-aminobutanoate = L-ectoine + H2O</text>
        <dbReference type="Rhea" id="RHEA:17281"/>
        <dbReference type="ChEBI" id="CHEBI:15377"/>
        <dbReference type="ChEBI" id="CHEBI:58515"/>
        <dbReference type="ChEBI" id="CHEBI:58929"/>
        <dbReference type="EC" id="4.2.1.108"/>
    </reaction>
</comment>
<dbReference type="HAMAP" id="MF_01255">
    <property type="entry name" value="Ectoine_synth"/>
    <property type="match status" value="1"/>
</dbReference>
<dbReference type="NCBIfam" id="NF009806">
    <property type="entry name" value="PRK13290.1"/>
    <property type="match status" value="1"/>
</dbReference>
<evidence type="ECO:0000256" key="4">
    <source>
        <dbReference type="ARBA" id="ARBA00019707"/>
    </source>
</evidence>
<comment type="function">
    <text evidence="8">Catalyzes the circularization of gamma-N-acetyl-alpha,gamma-diaminobutyric acid (ADABA) to ectoine (1,4,5,6-tetrahydro-2-methyl-4-pyrimidine carboxylic acid), which is an excellent osmoprotectant.</text>
</comment>
<dbReference type="Gene3D" id="2.60.120.10">
    <property type="entry name" value="Jelly Rolls"/>
    <property type="match status" value="1"/>
</dbReference>
<dbReference type="AlphaFoldDB" id="A0A1G7WWG9"/>
<evidence type="ECO:0000256" key="6">
    <source>
        <dbReference type="ARBA" id="ARBA00033271"/>
    </source>
</evidence>
<dbReference type="EC" id="4.2.1.108" evidence="3 8"/>
<evidence type="ECO:0000313" key="10">
    <source>
        <dbReference type="Proteomes" id="UP000217076"/>
    </source>
</evidence>
<comment type="pathway">
    <text evidence="1 8">Amine and polyamine biosynthesis; ectoine biosynthesis; L-ectoine from L-aspartate 4-semialdehyde: step 3/3.</text>
</comment>
<dbReference type="InterPro" id="IPR014710">
    <property type="entry name" value="RmlC-like_jellyroll"/>
</dbReference>
<evidence type="ECO:0000256" key="8">
    <source>
        <dbReference type="HAMAP-Rule" id="MF_01255"/>
    </source>
</evidence>
<dbReference type="Proteomes" id="UP000217076">
    <property type="component" value="Unassembled WGS sequence"/>
</dbReference>
<dbReference type="PANTHER" id="PTHR39289">
    <property type="match status" value="1"/>
</dbReference>
<evidence type="ECO:0000256" key="7">
    <source>
        <dbReference type="ARBA" id="ARBA00048714"/>
    </source>
</evidence>
<dbReference type="OrthoDB" id="9801830at2"/>
<proteinExistence type="inferred from homology"/>